<accession>A0AAW1UCU6</accession>
<evidence type="ECO:0008006" key="4">
    <source>
        <dbReference type="Google" id="ProtNLM"/>
    </source>
</evidence>
<dbReference type="AlphaFoldDB" id="A0AAW1UCU6"/>
<dbReference type="Gene3D" id="3.40.50.880">
    <property type="match status" value="1"/>
</dbReference>
<keyword evidence="3" id="KW-1185">Reference proteome</keyword>
<feature type="compositionally biased region" description="Polar residues" evidence="1">
    <location>
        <begin position="44"/>
        <end position="57"/>
    </location>
</feature>
<evidence type="ECO:0000256" key="1">
    <source>
        <dbReference type="SAM" id="MobiDB-lite"/>
    </source>
</evidence>
<feature type="compositionally biased region" description="Polar residues" evidence="1">
    <location>
        <begin position="65"/>
        <end position="78"/>
    </location>
</feature>
<gene>
    <name evidence="2" type="ORF">WA026_019421</name>
</gene>
<dbReference type="Pfam" id="PF13507">
    <property type="entry name" value="GATase_5"/>
    <property type="match status" value="1"/>
</dbReference>
<evidence type="ECO:0000313" key="3">
    <source>
        <dbReference type="Proteomes" id="UP001431783"/>
    </source>
</evidence>
<dbReference type="PANTHER" id="PTHR10099:SF1">
    <property type="entry name" value="PHOSPHORIBOSYLFORMYLGLYCINAMIDINE SYNTHASE"/>
    <property type="match status" value="1"/>
</dbReference>
<name>A0AAW1UCU6_9CUCU</name>
<dbReference type="GO" id="GO:0006164">
    <property type="term" value="P:purine nucleotide biosynthetic process"/>
    <property type="evidence" value="ECO:0007669"/>
    <property type="project" value="TreeGrafter"/>
</dbReference>
<feature type="region of interest" description="Disordered" evidence="1">
    <location>
        <begin position="38"/>
        <end position="90"/>
    </location>
</feature>
<comment type="caution">
    <text evidence="2">The sequence shown here is derived from an EMBL/GenBank/DDBJ whole genome shotgun (WGS) entry which is preliminary data.</text>
</comment>
<dbReference type="GO" id="GO:0004642">
    <property type="term" value="F:phosphoribosylformylglycinamidine synthase activity"/>
    <property type="evidence" value="ECO:0007669"/>
    <property type="project" value="TreeGrafter"/>
</dbReference>
<dbReference type="GO" id="GO:0005737">
    <property type="term" value="C:cytoplasm"/>
    <property type="evidence" value="ECO:0007669"/>
    <property type="project" value="TreeGrafter"/>
</dbReference>
<dbReference type="InterPro" id="IPR029062">
    <property type="entry name" value="Class_I_gatase-like"/>
</dbReference>
<protein>
    <recommendedName>
        <fullName evidence="4">Phosphoribosylformylglycinamidine synthase</fullName>
    </recommendedName>
</protein>
<sequence length="411" mass="47827">MHNSGPPKKKRREPRILSVSVRLKNGWYRRTRVDRKPKIFRKILSQQSDHNSDTEQSASEDDEANTQPATGQESIQENRPSESDSDDEPLSRLARCFYGKKRYKWAKDPPNRAVRTGQHNIITRMPELRIHDRNEEDPFSLWKKIITSDIFDGILKWTNVNSFELKLKYSRENRPELQDMDIIELHAFLGLLMYTAVFKSNHENNVLGSAKGWAANILFNEKLRAQFDKFYNRPDTFSLGVCNGCQLMALIGWIGKLDDIHSKPQVYLDHNLSGRFECRWSTVKIQKSNAIMLKNMENSTFGVWVAHGEGRFTFQDNQIYKQMVDSNCAALRYVDDENIPTELYPLNPNGCIEGLAGVCSENGRHLAMMPHPDTCVQPFQWPYMPADWVNYRSSPWEKMFRNAFTWCLEHQ</sequence>
<dbReference type="EMBL" id="JARQZJ010000043">
    <property type="protein sequence ID" value="KAK9877741.1"/>
    <property type="molecule type" value="Genomic_DNA"/>
</dbReference>
<evidence type="ECO:0000313" key="2">
    <source>
        <dbReference type="EMBL" id="KAK9877741.1"/>
    </source>
</evidence>
<dbReference type="SUPFAM" id="SSF52317">
    <property type="entry name" value="Class I glutamine amidotransferase-like"/>
    <property type="match status" value="1"/>
</dbReference>
<reference evidence="2 3" key="1">
    <citation type="submission" date="2023-03" db="EMBL/GenBank/DDBJ databases">
        <title>Genome insight into feeding habits of ladybird beetles.</title>
        <authorList>
            <person name="Li H.-S."/>
            <person name="Huang Y.-H."/>
            <person name="Pang H."/>
        </authorList>
    </citation>
    <scope>NUCLEOTIDE SEQUENCE [LARGE SCALE GENOMIC DNA]</scope>
    <source>
        <strain evidence="2">SYSU_2023b</strain>
        <tissue evidence="2">Whole body</tissue>
    </source>
</reference>
<dbReference type="SMART" id="SM01211">
    <property type="entry name" value="GATase_5"/>
    <property type="match status" value="1"/>
</dbReference>
<organism evidence="2 3">
    <name type="scientific">Henosepilachna vigintioctopunctata</name>
    <dbReference type="NCBI Taxonomy" id="420089"/>
    <lineage>
        <taxon>Eukaryota</taxon>
        <taxon>Metazoa</taxon>
        <taxon>Ecdysozoa</taxon>
        <taxon>Arthropoda</taxon>
        <taxon>Hexapoda</taxon>
        <taxon>Insecta</taxon>
        <taxon>Pterygota</taxon>
        <taxon>Neoptera</taxon>
        <taxon>Endopterygota</taxon>
        <taxon>Coleoptera</taxon>
        <taxon>Polyphaga</taxon>
        <taxon>Cucujiformia</taxon>
        <taxon>Coccinelloidea</taxon>
        <taxon>Coccinellidae</taxon>
        <taxon>Epilachninae</taxon>
        <taxon>Epilachnini</taxon>
        <taxon>Henosepilachna</taxon>
    </lineage>
</organism>
<dbReference type="PANTHER" id="PTHR10099">
    <property type="entry name" value="PHOSPHORIBOSYLFORMYLGLYCINAMIDINE SYNTHASE"/>
    <property type="match status" value="1"/>
</dbReference>
<proteinExistence type="predicted"/>
<dbReference type="Proteomes" id="UP001431783">
    <property type="component" value="Unassembled WGS sequence"/>
</dbReference>
<feature type="region of interest" description="Disordered" evidence="1">
    <location>
        <begin position="1"/>
        <end position="21"/>
    </location>
</feature>